<keyword evidence="2 6" id="KW-0238">DNA-binding</keyword>
<feature type="domain" description="B12-binding" evidence="5">
    <location>
        <begin position="181"/>
        <end position="305"/>
    </location>
</feature>
<keyword evidence="3" id="KW-0804">Transcription</keyword>
<dbReference type="PANTHER" id="PTHR30204">
    <property type="entry name" value="REDOX-CYCLING DRUG-SENSING TRANSCRIPTIONAL ACTIVATOR SOXR"/>
    <property type="match status" value="1"/>
</dbReference>
<feature type="domain" description="HTH merR-type" evidence="4">
    <location>
        <begin position="18"/>
        <end position="68"/>
    </location>
</feature>
<protein>
    <submittedName>
        <fullName evidence="6">DNA-binding transcriptional regulator, MerR family</fullName>
    </submittedName>
</protein>
<dbReference type="RefSeq" id="WP_076602154.1">
    <property type="nucleotide sequence ID" value="NZ_FTMD01000006.1"/>
</dbReference>
<dbReference type="InterPro" id="IPR036724">
    <property type="entry name" value="Cobalamin-bd_sf"/>
</dbReference>
<dbReference type="Gene3D" id="1.10.1240.10">
    <property type="entry name" value="Methionine synthase domain"/>
    <property type="match status" value="1"/>
</dbReference>
<dbReference type="PANTHER" id="PTHR30204:SF67">
    <property type="entry name" value="HTH-TYPE TRANSCRIPTIONAL REGULATOR MLRA-RELATED"/>
    <property type="match status" value="1"/>
</dbReference>
<dbReference type="InterPro" id="IPR047057">
    <property type="entry name" value="MerR_fam"/>
</dbReference>
<dbReference type="SUPFAM" id="SSF52242">
    <property type="entry name" value="Cobalamin (vitamin B12)-binding domain"/>
    <property type="match status" value="1"/>
</dbReference>
<dbReference type="EMBL" id="FTMD01000006">
    <property type="protein sequence ID" value="SIQ72833.1"/>
    <property type="molecule type" value="Genomic_DNA"/>
</dbReference>
<dbReference type="GO" id="GO:0031419">
    <property type="term" value="F:cobalamin binding"/>
    <property type="evidence" value="ECO:0007669"/>
    <property type="project" value="InterPro"/>
</dbReference>
<dbReference type="InterPro" id="IPR003759">
    <property type="entry name" value="Cbl-bd_cap"/>
</dbReference>
<dbReference type="AlphaFoldDB" id="A0A1N6V4N2"/>
<dbReference type="SMART" id="SM00422">
    <property type="entry name" value="HTH_MERR"/>
    <property type="match status" value="1"/>
</dbReference>
<dbReference type="Pfam" id="PF02607">
    <property type="entry name" value="B12-binding_2"/>
    <property type="match status" value="1"/>
</dbReference>
<evidence type="ECO:0000256" key="3">
    <source>
        <dbReference type="ARBA" id="ARBA00023163"/>
    </source>
</evidence>
<dbReference type="OrthoDB" id="9800334at2"/>
<dbReference type="InterPro" id="IPR009061">
    <property type="entry name" value="DNA-bd_dom_put_sf"/>
</dbReference>
<dbReference type="CDD" id="cd01104">
    <property type="entry name" value="HTH_MlrA-CarA"/>
    <property type="match status" value="1"/>
</dbReference>
<keyword evidence="7" id="KW-1185">Reference proteome</keyword>
<dbReference type="InterPro" id="IPR000551">
    <property type="entry name" value="MerR-type_HTH_dom"/>
</dbReference>
<dbReference type="STRING" id="34027.SAMN05421829_106151"/>
<name>A0A1N6V4N2_9RHOO</name>
<proteinExistence type="predicted"/>
<dbReference type="Proteomes" id="UP000186819">
    <property type="component" value="Unassembled WGS sequence"/>
</dbReference>
<dbReference type="Gene3D" id="1.10.1660.10">
    <property type="match status" value="1"/>
</dbReference>
<reference evidence="7" key="1">
    <citation type="submission" date="2017-01" db="EMBL/GenBank/DDBJ databases">
        <authorList>
            <person name="Varghese N."/>
            <person name="Submissions S."/>
        </authorList>
    </citation>
    <scope>NUCLEOTIDE SEQUENCE [LARGE SCALE GENOMIC DNA]</scope>
    <source>
        <strain evidence="7">ATCC 51758</strain>
    </source>
</reference>
<evidence type="ECO:0000256" key="2">
    <source>
        <dbReference type="ARBA" id="ARBA00023125"/>
    </source>
</evidence>
<dbReference type="InterPro" id="IPR006158">
    <property type="entry name" value="Cobalamin-bd"/>
</dbReference>
<dbReference type="PROSITE" id="PS50937">
    <property type="entry name" value="HTH_MERR_2"/>
    <property type="match status" value="1"/>
</dbReference>
<evidence type="ECO:0000313" key="7">
    <source>
        <dbReference type="Proteomes" id="UP000186819"/>
    </source>
</evidence>
<evidence type="ECO:0000259" key="4">
    <source>
        <dbReference type="PROSITE" id="PS50937"/>
    </source>
</evidence>
<evidence type="ECO:0000256" key="1">
    <source>
        <dbReference type="ARBA" id="ARBA00023015"/>
    </source>
</evidence>
<dbReference type="SUPFAM" id="SSF46955">
    <property type="entry name" value="Putative DNA-binding domain"/>
    <property type="match status" value="1"/>
</dbReference>
<dbReference type="GO" id="GO:0046872">
    <property type="term" value="F:metal ion binding"/>
    <property type="evidence" value="ECO:0007669"/>
    <property type="project" value="InterPro"/>
</dbReference>
<keyword evidence="1" id="KW-0805">Transcription regulation</keyword>
<dbReference type="GO" id="GO:0003700">
    <property type="term" value="F:DNA-binding transcription factor activity"/>
    <property type="evidence" value="ECO:0007669"/>
    <property type="project" value="InterPro"/>
</dbReference>
<evidence type="ECO:0000313" key="6">
    <source>
        <dbReference type="EMBL" id="SIQ72833.1"/>
    </source>
</evidence>
<dbReference type="PROSITE" id="PS51332">
    <property type="entry name" value="B12_BINDING"/>
    <property type="match status" value="1"/>
</dbReference>
<sequence>MKNLTNHSDGVGIAAVERDTGLPKDTLRVWERRYGFPQPLRDANGERVYPAAQVDKLRLIRRLLDQGLRPSRIVAASTEELAQLLEASPEAAPPAAPAGWDTLLAFMQRQDGAALQRALQQSLLKQGLQRFLADTLTPLTDAVGQAWLRGELSVAGEHLYTEQVHNVLRGAIASQGGHGGSPSILLTTFPNELHSLGLLMAEAMFAPEGARCTSLGTQTPLADIEHAATQGGIDVVALSFSAAYPPRQAVEGLTTLRARLPAGIALWAGGQAVREQQRKLPGIRVIADLHDGIAALAEWRAAHPA</sequence>
<dbReference type="InterPro" id="IPR036594">
    <property type="entry name" value="Meth_synthase_dom"/>
</dbReference>
<organism evidence="6 7">
    <name type="scientific">Aromatoleum tolulyticum</name>
    <dbReference type="NCBI Taxonomy" id="34027"/>
    <lineage>
        <taxon>Bacteria</taxon>
        <taxon>Pseudomonadati</taxon>
        <taxon>Pseudomonadota</taxon>
        <taxon>Betaproteobacteria</taxon>
        <taxon>Rhodocyclales</taxon>
        <taxon>Rhodocyclaceae</taxon>
        <taxon>Aromatoleum</taxon>
    </lineage>
</organism>
<dbReference type="GO" id="GO:0003677">
    <property type="term" value="F:DNA binding"/>
    <property type="evidence" value="ECO:0007669"/>
    <property type="project" value="UniProtKB-KW"/>
</dbReference>
<accession>A0A1N6V4N2</accession>
<gene>
    <name evidence="6" type="ORF">SAMN05421829_106151</name>
</gene>
<evidence type="ECO:0000259" key="5">
    <source>
        <dbReference type="PROSITE" id="PS51332"/>
    </source>
</evidence>
<dbReference type="Pfam" id="PF02310">
    <property type="entry name" value="B12-binding"/>
    <property type="match status" value="1"/>
</dbReference>
<dbReference type="Gene3D" id="3.40.50.280">
    <property type="entry name" value="Cobalamin-binding domain"/>
    <property type="match status" value="1"/>
</dbReference>
<dbReference type="Pfam" id="PF13411">
    <property type="entry name" value="MerR_1"/>
    <property type="match status" value="1"/>
</dbReference>